<feature type="region of interest" description="Disordered" evidence="1">
    <location>
        <begin position="1"/>
        <end position="102"/>
    </location>
</feature>
<feature type="compositionally biased region" description="Basic and acidic residues" evidence="1">
    <location>
        <begin position="78"/>
        <end position="102"/>
    </location>
</feature>
<feature type="compositionally biased region" description="Basic and acidic residues" evidence="1">
    <location>
        <begin position="11"/>
        <end position="34"/>
    </location>
</feature>
<accession>A0ABM8GCR1</accession>
<feature type="compositionally biased region" description="Basic and acidic residues" evidence="1">
    <location>
        <begin position="115"/>
        <end position="139"/>
    </location>
</feature>
<evidence type="ECO:0000313" key="2">
    <source>
        <dbReference type="EMBL" id="BDZ46031.1"/>
    </source>
</evidence>
<reference evidence="3" key="1">
    <citation type="journal article" date="2019" name="Int. J. Syst. Evol. Microbiol.">
        <title>The Global Catalogue of Microorganisms (GCM) 10K type strain sequencing project: providing services to taxonomists for standard genome sequencing and annotation.</title>
        <authorList>
            <consortium name="The Broad Institute Genomics Platform"/>
            <consortium name="The Broad Institute Genome Sequencing Center for Infectious Disease"/>
            <person name="Wu L."/>
            <person name="Ma J."/>
        </authorList>
    </citation>
    <scope>NUCLEOTIDE SEQUENCE [LARGE SCALE GENOMIC DNA]</scope>
    <source>
        <strain evidence="3">NBRC 108725</strain>
    </source>
</reference>
<dbReference type="Proteomes" id="UP001321498">
    <property type="component" value="Chromosome"/>
</dbReference>
<evidence type="ECO:0000313" key="3">
    <source>
        <dbReference type="Proteomes" id="UP001321498"/>
    </source>
</evidence>
<protein>
    <submittedName>
        <fullName evidence="2">Uncharacterized protein</fullName>
    </submittedName>
</protein>
<name>A0ABM8GCR1_9MICO</name>
<feature type="region of interest" description="Disordered" evidence="1">
    <location>
        <begin position="115"/>
        <end position="146"/>
    </location>
</feature>
<gene>
    <name evidence="2" type="ORF">GCM10025866_19400</name>
</gene>
<organism evidence="2 3">
    <name type="scientific">Naasia aerilata</name>
    <dbReference type="NCBI Taxonomy" id="1162966"/>
    <lineage>
        <taxon>Bacteria</taxon>
        <taxon>Bacillati</taxon>
        <taxon>Actinomycetota</taxon>
        <taxon>Actinomycetes</taxon>
        <taxon>Micrococcales</taxon>
        <taxon>Microbacteriaceae</taxon>
        <taxon>Naasia</taxon>
    </lineage>
</organism>
<proteinExistence type="predicted"/>
<feature type="region of interest" description="Disordered" evidence="1">
    <location>
        <begin position="160"/>
        <end position="180"/>
    </location>
</feature>
<keyword evidence="3" id="KW-1185">Reference proteome</keyword>
<evidence type="ECO:0000256" key="1">
    <source>
        <dbReference type="SAM" id="MobiDB-lite"/>
    </source>
</evidence>
<dbReference type="EMBL" id="AP027731">
    <property type="protein sequence ID" value="BDZ46031.1"/>
    <property type="molecule type" value="Genomic_DNA"/>
</dbReference>
<sequence>MRPPLEVQGRGCRDPRPGGGRPEQDRAGRVERGHTGRTGPHQRDRVGGEGAVGREAAEHPGPEEQPQAAPDSHVLAAADERLEQEAESECARQIDRDRRPGEVRCARQREAHECAERGADRPAECNDAEVPRGEVDGSPRDAGGLLRREVEIERRILGAAERWRRHSPPPTAGPGRARPG</sequence>